<evidence type="ECO:0000256" key="9">
    <source>
        <dbReference type="ARBA" id="ARBA00023098"/>
    </source>
</evidence>
<dbReference type="CDD" id="cd00086">
    <property type="entry name" value="homeodomain"/>
    <property type="match status" value="1"/>
</dbReference>
<reference evidence="18 19" key="1">
    <citation type="submission" date="2015-08" db="EMBL/GenBank/DDBJ databases">
        <title>The genome of the Asian arowana (Scleropages formosus).</title>
        <authorList>
            <person name="Tan M.H."/>
            <person name="Gan H.M."/>
            <person name="Croft L.J."/>
            <person name="Austin C.M."/>
        </authorList>
    </citation>
    <scope>NUCLEOTIDE SEQUENCE [LARGE SCALE GENOMIC DNA]</scope>
    <source>
        <strain evidence="18">Aro1</strain>
    </source>
</reference>
<gene>
    <name evidence="18" type="ORF">Z043_102726</name>
</gene>
<feature type="transmembrane region" description="Helical" evidence="15">
    <location>
        <begin position="263"/>
        <end position="290"/>
    </location>
</feature>
<dbReference type="InterPro" id="IPR016439">
    <property type="entry name" value="Lag1/Lac1-like"/>
</dbReference>
<comment type="pathway">
    <text evidence="2">Lipid metabolism; sphingolipid metabolism.</text>
</comment>
<dbReference type="InterPro" id="IPR006634">
    <property type="entry name" value="TLC-dom"/>
</dbReference>
<dbReference type="Proteomes" id="UP000034805">
    <property type="component" value="Unassembled WGS sequence"/>
</dbReference>
<dbReference type="GO" id="GO:0005789">
    <property type="term" value="C:endoplasmic reticulum membrane"/>
    <property type="evidence" value="ECO:0007669"/>
    <property type="project" value="UniProtKB-SubCell"/>
</dbReference>
<evidence type="ECO:0000256" key="5">
    <source>
        <dbReference type="ARBA" id="ARBA00022679"/>
    </source>
</evidence>
<evidence type="ECO:0000259" key="17">
    <source>
        <dbReference type="PROSITE" id="PS50922"/>
    </source>
</evidence>
<keyword evidence="12" id="KW-0238">DNA-binding</keyword>
<dbReference type="PIRSF" id="PIRSF005225">
    <property type="entry name" value="LAG1_LAC1"/>
    <property type="match status" value="1"/>
</dbReference>
<keyword evidence="4" id="KW-0444">Lipid biosynthesis</keyword>
<dbReference type="AlphaFoldDB" id="A0A0N8K2I3"/>
<feature type="transmembrane region" description="Helical" evidence="15">
    <location>
        <begin position="139"/>
        <end position="158"/>
    </location>
</feature>
<dbReference type="GO" id="GO:0046513">
    <property type="term" value="P:ceramide biosynthetic process"/>
    <property type="evidence" value="ECO:0007669"/>
    <property type="project" value="InterPro"/>
</dbReference>
<protein>
    <submittedName>
        <fullName evidence="18">Ceramide synthase 2-like</fullName>
    </submittedName>
</protein>
<proteinExistence type="predicted"/>
<comment type="subcellular location">
    <subcellularLocation>
        <location evidence="1">Endoplasmic reticulum membrane</location>
        <topology evidence="1">Multi-pass membrane protein</topology>
    </subcellularLocation>
    <subcellularLocation>
        <location evidence="12">Nucleus</location>
    </subcellularLocation>
</comment>
<feature type="compositionally biased region" description="Acidic residues" evidence="14">
    <location>
        <begin position="379"/>
        <end position="399"/>
    </location>
</feature>
<dbReference type="Pfam" id="PF03798">
    <property type="entry name" value="TRAM_LAG1_CLN8"/>
    <property type="match status" value="1"/>
</dbReference>
<evidence type="ECO:0000256" key="2">
    <source>
        <dbReference type="ARBA" id="ARBA00004760"/>
    </source>
</evidence>
<feature type="compositionally biased region" description="Polar residues" evidence="14">
    <location>
        <begin position="403"/>
        <end position="426"/>
    </location>
</feature>
<evidence type="ECO:0000256" key="8">
    <source>
        <dbReference type="ARBA" id="ARBA00022989"/>
    </source>
</evidence>
<evidence type="ECO:0000256" key="15">
    <source>
        <dbReference type="SAM" id="Phobius"/>
    </source>
</evidence>
<evidence type="ECO:0000256" key="13">
    <source>
        <dbReference type="PROSITE-ProRule" id="PRU00205"/>
    </source>
</evidence>
<dbReference type="PROSITE" id="PS50922">
    <property type="entry name" value="TLC"/>
    <property type="match status" value="1"/>
</dbReference>
<feature type="DNA-binding region" description="Homeobox" evidence="12">
    <location>
        <begin position="89"/>
        <end position="132"/>
    </location>
</feature>
<dbReference type="GO" id="GO:0005634">
    <property type="term" value="C:nucleus"/>
    <property type="evidence" value="ECO:0007669"/>
    <property type="project" value="UniProtKB-SubCell"/>
</dbReference>
<evidence type="ECO:0000256" key="1">
    <source>
        <dbReference type="ARBA" id="ARBA00004477"/>
    </source>
</evidence>
<feature type="transmembrane region" description="Helical" evidence="15">
    <location>
        <begin position="183"/>
        <end position="202"/>
    </location>
</feature>
<feature type="transmembrane region" description="Helical" evidence="15">
    <location>
        <begin position="41"/>
        <end position="59"/>
    </location>
</feature>
<keyword evidence="12" id="KW-0539">Nucleus</keyword>
<dbReference type="UniPathway" id="UPA00222"/>
<dbReference type="PANTHER" id="PTHR12560">
    <property type="entry name" value="LONGEVITY ASSURANCE FACTOR 1 LAG1"/>
    <property type="match status" value="1"/>
</dbReference>
<evidence type="ECO:0000256" key="14">
    <source>
        <dbReference type="SAM" id="MobiDB-lite"/>
    </source>
</evidence>
<dbReference type="Gene3D" id="1.10.10.60">
    <property type="entry name" value="Homeodomain-like"/>
    <property type="match status" value="1"/>
</dbReference>
<dbReference type="SMART" id="SM00724">
    <property type="entry name" value="TLC"/>
    <property type="match status" value="1"/>
</dbReference>
<dbReference type="InterPro" id="IPR001356">
    <property type="entry name" value="HD"/>
</dbReference>
<keyword evidence="8 15" id="KW-1133">Transmembrane helix</keyword>
<keyword evidence="6 13" id="KW-0812">Transmembrane</keyword>
<evidence type="ECO:0000256" key="4">
    <source>
        <dbReference type="ARBA" id="ARBA00022516"/>
    </source>
</evidence>
<comment type="caution">
    <text evidence="18">The sequence shown here is derived from an EMBL/GenBank/DDBJ whole genome shotgun (WGS) entry which is preliminary data.</text>
</comment>
<keyword evidence="12" id="KW-0371">Homeobox</keyword>
<comment type="pathway">
    <text evidence="3">Sphingolipid metabolism.</text>
</comment>
<dbReference type="InterPro" id="IPR009057">
    <property type="entry name" value="Homeodomain-like_sf"/>
</dbReference>
<evidence type="ECO:0000313" key="19">
    <source>
        <dbReference type="Proteomes" id="UP000034805"/>
    </source>
</evidence>
<keyword evidence="9" id="KW-0443">Lipid metabolism</keyword>
<dbReference type="PANTHER" id="PTHR12560:SF62">
    <property type="entry name" value="CERAMIDE SYNTHASE 3 ISOFORM X1"/>
    <property type="match status" value="1"/>
</dbReference>
<feature type="transmembrane region" description="Helical" evidence="15">
    <location>
        <begin position="208"/>
        <end position="228"/>
    </location>
</feature>
<feature type="domain" description="Homeobox" evidence="16">
    <location>
        <begin position="87"/>
        <end position="131"/>
    </location>
</feature>
<dbReference type="EMBL" id="JARO02000657">
    <property type="protein sequence ID" value="KPP77817.1"/>
    <property type="molecule type" value="Genomic_DNA"/>
</dbReference>
<dbReference type="GO" id="GO:0050291">
    <property type="term" value="F:sphingosine N-acyltransferase activity"/>
    <property type="evidence" value="ECO:0007669"/>
    <property type="project" value="InterPro"/>
</dbReference>
<keyword evidence="7" id="KW-0256">Endoplasmic reticulum</keyword>
<dbReference type="GO" id="GO:0003677">
    <property type="term" value="F:DNA binding"/>
    <property type="evidence" value="ECO:0007669"/>
    <property type="project" value="UniProtKB-UniRule"/>
</dbReference>
<dbReference type="FunFam" id="1.10.10.60:FF:000020">
    <property type="entry name" value="Ceramide synthase 5"/>
    <property type="match status" value="1"/>
</dbReference>
<accession>A0A0N8K2I3</accession>
<sequence length="426" mass="50502">MSTMFQTLYDWFWWDRLWLPVSLTWSDLEDKEGRVYAKASHLYVTVPYSIVFLVVRYLFERFVATPVAASFGIGDKIRQKAPDNVILEKYFCSCSRNPTQLDIDGLSKKCIWTRRQVERWFRKRRNQDRPGLLKKFREASWRFVFYLLAFIGGLIALYDKPWFYSTREVWVGFPKQTMLESQYWYYILEMSFYVSLLFSIAFDDFKEQIIHHLATLTLLAFSWCVNYIRIGTLVMITHDASDVLLESAKLFNYAKWETTCNSIFVVFAIVFMVTRLIIFPFWLIHCTWVYPVEMYPAFFGYYFFNAMLVVLLLLHIFWAYLILRMVRKFLFGNNGDDREFEALQSNTREHAWHERLFHHRRSPVTLYITRISPLTGDERSDEEEEDEEGASNATEEEEEARQKVSNGAGTRALNGTRSLQATAPAY</sequence>
<comment type="catalytic activity">
    <reaction evidence="11">
        <text>sphinganine + octadecanoyl-CoA = N-(octadecanoyl)-sphinganine + CoA + H(+)</text>
        <dbReference type="Rhea" id="RHEA:36547"/>
        <dbReference type="ChEBI" id="CHEBI:15378"/>
        <dbReference type="ChEBI" id="CHEBI:57287"/>
        <dbReference type="ChEBI" id="CHEBI:57394"/>
        <dbReference type="ChEBI" id="CHEBI:57817"/>
        <dbReference type="ChEBI" id="CHEBI:67033"/>
    </reaction>
    <physiologicalReaction direction="left-to-right" evidence="11">
        <dbReference type="Rhea" id="RHEA:36548"/>
    </physiologicalReaction>
</comment>
<evidence type="ECO:0000256" key="11">
    <source>
        <dbReference type="ARBA" id="ARBA00049036"/>
    </source>
</evidence>
<organism evidence="18 19">
    <name type="scientific">Scleropages formosus</name>
    <name type="common">Asian bonytongue</name>
    <name type="synonym">Osteoglossum formosum</name>
    <dbReference type="NCBI Taxonomy" id="113540"/>
    <lineage>
        <taxon>Eukaryota</taxon>
        <taxon>Metazoa</taxon>
        <taxon>Chordata</taxon>
        <taxon>Craniata</taxon>
        <taxon>Vertebrata</taxon>
        <taxon>Euteleostomi</taxon>
        <taxon>Actinopterygii</taxon>
        <taxon>Neopterygii</taxon>
        <taxon>Teleostei</taxon>
        <taxon>Osteoglossocephala</taxon>
        <taxon>Osteoglossomorpha</taxon>
        <taxon>Osteoglossiformes</taxon>
        <taxon>Osteoglossidae</taxon>
        <taxon>Scleropages</taxon>
    </lineage>
</organism>
<evidence type="ECO:0000259" key="16">
    <source>
        <dbReference type="PROSITE" id="PS50071"/>
    </source>
</evidence>
<evidence type="ECO:0000256" key="6">
    <source>
        <dbReference type="ARBA" id="ARBA00022692"/>
    </source>
</evidence>
<evidence type="ECO:0000256" key="10">
    <source>
        <dbReference type="ARBA" id="ARBA00023136"/>
    </source>
</evidence>
<feature type="domain" description="TLC" evidence="17">
    <location>
        <begin position="134"/>
        <end position="331"/>
    </location>
</feature>
<evidence type="ECO:0000256" key="7">
    <source>
        <dbReference type="ARBA" id="ARBA00022824"/>
    </source>
</evidence>
<name>A0A0N8K2I3_SCLFO</name>
<dbReference type="PROSITE" id="PS50071">
    <property type="entry name" value="HOMEOBOX_2"/>
    <property type="match status" value="1"/>
</dbReference>
<keyword evidence="5" id="KW-0808">Transferase</keyword>
<evidence type="ECO:0000256" key="3">
    <source>
        <dbReference type="ARBA" id="ARBA00004991"/>
    </source>
</evidence>
<keyword evidence="10 13" id="KW-0472">Membrane</keyword>
<evidence type="ECO:0000256" key="12">
    <source>
        <dbReference type="PROSITE-ProRule" id="PRU00108"/>
    </source>
</evidence>
<feature type="transmembrane region" description="Helical" evidence="15">
    <location>
        <begin position="302"/>
        <end position="323"/>
    </location>
</feature>
<evidence type="ECO:0000313" key="18">
    <source>
        <dbReference type="EMBL" id="KPP77817.1"/>
    </source>
</evidence>
<dbReference type="SUPFAM" id="SSF46689">
    <property type="entry name" value="Homeodomain-like"/>
    <property type="match status" value="1"/>
</dbReference>
<feature type="region of interest" description="Disordered" evidence="14">
    <location>
        <begin position="375"/>
        <end position="426"/>
    </location>
</feature>